<dbReference type="AlphaFoldDB" id="A0A024U7B5"/>
<feature type="region of interest" description="Disordered" evidence="1">
    <location>
        <begin position="255"/>
        <end position="281"/>
    </location>
</feature>
<accession>A0A024U7B5</accession>
<dbReference type="VEuPathDB" id="FungiDB:H310_06984"/>
<reference evidence="3" key="1">
    <citation type="submission" date="2013-12" db="EMBL/GenBank/DDBJ databases">
        <title>The Genome Sequence of Aphanomyces invadans NJM9701.</title>
        <authorList>
            <consortium name="The Broad Institute Genomics Platform"/>
            <person name="Russ C."/>
            <person name="Tyler B."/>
            <person name="van West P."/>
            <person name="Dieguez-Uribeondo J."/>
            <person name="Young S.K."/>
            <person name="Zeng Q."/>
            <person name="Gargeya S."/>
            <person name="Fitzgerald M."/>
            <person name="Abouelleil A."/>
            <person name="Alvarado L."/>
            <person name="Chapman S.B."/>
            <person name="Gainer-Dewar J."/>
            <person name="Goldberg J."/>
            <person name="Griggs A."/>
            <person name="Gujja S."/>
            <person name="Hansen M."/>
            <person name="Howarth C."/>
            <person name="Imamovic A."/>
            <person name="Ireland A."/>
            <person name="Larimer J."/>
            <person name="McCowan C."/>
            <person name="Murphy C."/>
            <person name="Pearson M."/>
            <person name="Poon T.W."/>
            <person name="Priest M."/>
            <person name="Roberts A."/>
            <person name="Saif S."/>
            <person name="Shea T."/>
            <person name="Sykes S."/>
            <person name="Wortman J."/>
            <person name="Nusbaum C."/>
            <person name="Birren B."/>
        </authorList>
    </citation>
    <scope>NUCLEOTIDE SEQUENCE [LARGE SCALE GENOMIC DNA]</scope>
    <source>
        <strain evidence="3">NJM9701</strain>
    </source>
</reference>
<proteinExistence type="predicted"/>
<dbReference type="EMBL" id="KI913963">
    <property type="protein sequence ID" value="ETW01473.1"/>
    <property type="molecule type" value="Genomic_DNA"/>
</dbReference>
<dbReference type="OrthoDB" id="79655at2759"/>
<feature type="domain" description="Helicase-associated" evidence="2">
    <location>
        <begin position="173"/>
        <end position="244"/>
    </location>
</feature>
<dbReference type="InterPro" id="IPR005114">
    <property type="entry name" value="Helicase_assoc"/>
</dbReference>
<dbReference type="Pfam" id="PF03457">
    <property type="entry name" value="HA"/>
    <property type="match status" value="1"/>
</dbReference>
<evidence type="ECO:0000259" key="2">
    <source>
        <dbReference type="Pfam" id="PF03457"/>
    </source>
</evidence>
<dbReference type="PANTHER" id="PTHR37066">
    <property type="entry name" value="HELICASE-ASSOCIATED"/>
    <property type="match status" value="1"/>
</dbReference>
<evidence type="ECO:0000256" key="1">
    <source>
        <dbReference type="SAM" id="MobiDB-lite"/>
    </source>
</evidence>
<gene>
    <name evidence="3" type="ORF">H310_06984</name>
</gene>
<dbReference type="PANTHER" id="PTHR37066:SF1">
    <property type="entry name" value="LNS2_PITP DOMAIN-CONTAINING PROTEIN"/>
    <property type="match status" value="1"/>
</dbReference>
<dbReference type="RefSeq" id="XP_008870471.1">
    <property type="nucleotide sequence ID" value="XM_008872249.1"/>
</dbReference>
<dbReference type="STRING" id="157072.A0A024U7B5"/>
<sequence>MALVPSSFDPEDAFVQLVRVAHSLQSECSDYTYLHPTFTVPSEAPWPVEWAGRDVDVSAFREAYCVGQLRAETVAQLSALRFVWDDDLEALKWKVHLGALFTYKILYGNVAIPPSFHIPVTAAAADPPWSKDIRRSELHLGAIAHALRLNRSTMPELQRDQLDHMGFVWDLADVEWAIRLAALTAFKHIHGHLHVPTTFVVPDGDPAWPAPTFNLPLGWVVVSLRLKKNSLASDRVQLLTKLGFVFKPWRVVHAPPQRRQEPARQRVPLGSRPSPPAPQRIMPNPPPIPLNPIQNPGTGIPRLVVSPHASTGLPSEQRRRPVVTRYCTVDADLHYLGAYASPRFPMFQTRALPTTVEWTDYGEGVRGEVGWSAWPS</sequence>
<dbReference type="GeneID" id="20084034"/>
<organism evidence="3">
    <name type="scientific">Aphanomyces invadans</name>
    <dbReference type="NCBI Taxonomy" id="157072"/>
    <lineage>
        <taxon>Eukaryota</taxon>
        <taxon>Sar</taxon>
        <taxon>Stramenopiles</taxon>
        <taxon>Oomycota</taxon>
        <taxon>Saprolegniomycetes</taxon>
        <taxon>Saprolegniales</taxon>
        <taxon>Verrucalvaceae</taxon>
        <taxon>Aphanomyces</taxon>
    </lineage>
</organism>
<protein>
    <recommendedName>
        <fullName evidence="2">Helicase-associated domain-containing protein</fullName>
    </recommendedName>
</protein>
<name>A0A024U7B5_9STRA</name>
<evidence type="ECO:0000313" key="3">
    <source>
        <dbReference type="EMBL" id="ETW01473.1"/>
    </source>
</evidence>